<dbReference type="Proteomes" id="UP000194577">
    <property type="component" value="Unassembled WGS sequence"/>
</dbReference>
<dbReference type="EMBL" id="MTPX02000026">
    <property type="protein sequence ID" value="PHP53248.1"/>
    <property type="molecule type" value="Genomic_DNA"/>
</dbReference>
<comment type="similarity">
    <text evidence="2 4">Belongs to the NrdI family.</text>
</comment>
<dbReference type="PANTHER" id="PTHR37297">
    <property type="entry name" value="PROTEIN NRDI"/>
    <property type="match status" value="1"/>
</dbReference>
<comment type="function">
    <text evidence="1 4">Probably involved in ribonucleotide reductase function.</text>
</comment>
<proteinExistence type="inferred from homology"/>
<reference evidence="6 7" key="1">
    <citation type="submission" date="2017-10" db="EMBL/GenBank/DDBJ databases">
        <title>Draft genome sequence of cellulolytic Actinomyces sp CtC72 isolated from cattle rumen fluid.</title>
        <authorList>
            <person name="Joshi A.J."/>
            <person name="Vasudevan G."/>
            <person name="Lanjekar V.B."/>
            <person name="Hivarkar S."/>
            <person name="Engineer A."/>
            <person name="Pore S.D."/>
            <person name="Dhakephalkar P.K."/>
            <person name="Dagar S."/>
        </authorList>
    </citation>
    <scope>NUCLEOTIDE SEQUENCE [LARGE SCALE GENOMIC DNA]</scope>
    <source>
        <strain evidence="7">CtC72</strain>
    </source>
</reference>
<dbReference type="InterPro" id="IPR004465">
    <property type="entry name" value="RNR_NrdI"/>
</dbReference>
<dbReference type="HAMAP" id="MF_00128">
    <property type="entry name" value="NrdI"/>
    <property type="match status" value="1"/>
</dbReference>
<evidence type="ECO:0000256" key="5">
    <source>
        <dbReference type="SAM" id="MobiDB-lite"/>
    </source>
</evidence>
<protein>
    <recommendedName>
        <fullName evidence="3 4">Protein NrdI</fullName>
    </recommendedName>
</protein>
<accession>A0ABX4MCM4</accession>
<dbReference type="PANTHER" id="PTHR37297:SF1">
    <property type="entry name" value="PROTEIN NRDI"/>
    <property type="match status" value="1"/>
</dbReference>
<evidence type="ECO:0000256" key="2">
    <source>
        <dbReference type="ARBA" id="ARBA00009942"/>
    </source>
</evidence>
<organism evidence="6 7">
    <name type="scientific">Actinomyces ruminis</name>
    <dbReference type="NCBI Taxonomy" id="1937003"/>
    <lineage>
        <taxon>Bacteria</taxon>
        <taxon>Bacillati</taxon>
        <taxon>Actinomycetota</taxon>
        <taxon>Actinomycetes</taxon>
        <taxon>Actinomycetales</taxon>
        <taxon>Actinomycetaceae</taxon>
        <taxon>Actinomyces</taxon>
    </lineage>
</organism>
<evidence type="ECO:0000313" key="7">
    <source>
        <dbReference type="Proteomes" id="UP000194577"/>
    </source>
</evidence>
<evidence type="ECO:0000256" key="4">
    <source>
        <dbReference type="HAMAP-Rule" id="MF_00128"/>
    </source>
</evidence>
<name>A0ABX4MCM4_9ACTO</name>
<comment type="caution">
    <text evidence="6">The sequence shown here is derived from an EMBL/GenBank/DDBJ whole genome shotgun (WGS) entry which is preliminary data.</text>
</comment>
<dbReference type="SUPFAM" id="SSF52218">
    <property type="entry name" value="Flavoproteins"/>
    <property type="match status" value="1"/>
</dbReference>
<dbReference type="InterPro" id="IPR020852">
    <property type="entry name" value="RNR_Ib_NrdI_bac"/>
</dbReference>
<evidence type="ECO:0000313" key="6">
    <source>
        <dbReference type="EMBL" id="PHP53248.1"/>
    </source>
</evidence>
<feature type="compositionally biased region" description="Pro residues" evidence="5">
    <location>
        <begin position="24"/>
        <end position="35"/>
    </location>
</feature>
<sequence>MRRRPWSWPAATTGPASARTRSRPSPPSPPRPPPSEWGQALVSDRPLLVYFSSTSENTRRFVERLGYPNARIPLRPGDGPLNVNEEYILVVPTYGGGAIKGAVPKQVIKFLNDPHNRSLCRGVIASGNTNFGEAYGIAGDIIASKLNVPFLYRYELLGTPTDVERVKEGLDKFWQKR</sequence>
<keyword evidence="7" id="KW-1185">Reference proteome</keyword>
<evidence type="ECO:0000256" key="1">
    <source>
        <dbReference type="ARBA" id="ARBA00003999"/>
    </source>
</evidence>
<dbReference type="Pfam" id="PF07972">
    <property type="entry name" value="Flavodoxin_NdrI"/>
    <property type="match status" value="1"/>
</dbReference>
<feature type="region of interest" description="Disordered" evidence="5">
    <location>
        <begin position="1"/>
        <end position="38"/>
    </location>
</feature>
<dbReference type="Gene3D" id="3.40.50.360">
    <property type="match status" value="1"/>
</dbReference>
<dbReference type="InterPro" id="IPR029039">
    <property type="entry name" value="Flavoprotein-like_sf"/>
</dbReference>
<dbReference type="NCBIfam" id="TIGR00333">
    <property type="entry name" value="nrdI"/>
    <property type="match status" value="1"/>
</dbReference>
<evidence type="ECO:0000256" key="3">
    <source>
        <dbReference type="ARBA" id="ARBA00020129"/>
    </source>
</evidence>
<gene>
    <name evidence="4" type="primary">nrdI</name>
    <name evidence="6" type="ORF">BW737_003915</name>
</gene>